<protein>
    <submittedName>
        <fullName evidence="2">C2H2-type domain-containing protein</fullName>
    </submittedName>
</protein>
<dbReference type="Proteomes" id="UP000095286">
    <property type="component" value="Unplaced"/>
</dbReference>
<organism evidence="1 2">
    <name type="scientific">Rhabditophanes sp. KR3021</name>
    <dbReference type="NCBI Taxonomy" id="114890"/>
    <lineage>
        <taxon>Eukaryota</taxon>
        <taxon>Metazoa</taxon>
        <taxon>Ecdysozoa</taxon>
        <taxon>Nematoda</taxon>
        <taxon>Chromadorea</taxon>
        <taxon>Rhabditida</taxon>
        <taxon>Tylenchina</taxon>
        <taxon>Panagrolaimomorpha</taxon>
        <taxon>Strongyloidoidea</taxon>
        <taxon>Alloionematidae</taxon>
        <taxon>Rhabditophanes</taxon>
    </lineage>
</organism>
<evidence type="ECO:0000313" key="1">
    <source>
        <dbReference type="Proteomes" id="UP000095286"/>
    </source>
</evidence>
<proteinExistence type="predicted"/>
<dbReference type="WBParaSite" id="RSKR_0000095100.1">
    <property type="protein sequence ID" value="RSKR_0000095100.1"/>
    <property type="gene ID" value="RSKR_0000095100"/>
</dbReference>
<evidence type="ECO:0000313" key="2">
    <source>
        <dbReference type="WBParaSite" id="RSKR_0000095100.1"/>
    </source>
</evidence>
<name>A0AC35TII0_9BILA</name>
<reference evidence="2" key="1">
    <citation type="submission" date="2016-11" db="UniProtKB">
        <authorList>
            <consortium name="WormBaseParasite"/>
        </authorList>
    </citation>
    <scope>IDENTIFICATION</scope>
    <source>
        <strain evidence="2">KR3021</strain>
    </source>
</reference>
<accession>A0AC35TII0</accession>
<sequence length="2246" mass="253749">MARRQHLKYIEEGDLKNIGQTKEVKLPDDFVYIANDEFRIWSQIDKTRELPDDQQYHDISDDEYELPQVPKLTIKEINQKGKINFVEPNIQFHNHEQHENYLDDNQLENDLDDEDDELENKLRILEDFEDEFEDEPQLTIVEESDVENEHNAQLNIFAESEVQLTVAYEREIQLNAAKLEIPEHVVLLKSPSCCEHVRIGSEALEDLSEATGEKSTHTDTINNSGHSSTPFQPSMPQFPSLMEDSSGTESVCYSESDTEYEKEVEKLGLSLYDAVEKNVDENVPQKESQRINDTLLNSIHNDDANFDEMKVSEESEILDLIKAALIQLFPGGERELPIGDQYKNFQMLVDFGTKFTLEEELPESDARDGEGNSVPRNSNVFIADDTTLLDNGNSKWTSFEDFYLDANKGYPNKESLFAKGISAIKAFLKKKEQQNKLNQNKSLIKFIGEKNISVECSFISNIQQEYAALVFFKTGNCDVVTTAVNASVEENVTAKIELVNISNKSEIAFCVKNTPRTCEIRDVFQESVVENIVVDYFFANPNNDKGNSSVFIPTSRDLQVAKNVNACVEETMNVDCRFVHSNSANENTGIVYDISALGEDVEKGMTASTEETVDVNAELVCIRPTYDSAFIVNDIPATSAVLKSLDASREGNVNVDTNLVRVQDYGSTAVVVDIRETCKSVFAEFHASVEETIDVNCMLINYKVQSESAVVIHDIPRTCGATILTEASKEENSTTEFNLIRSPENENTVAVNDIPRIGQIIFRPIKASREENASFEFNFVRTQENESADIGQDTPRIVESLVVAMNASTEENVNRQLDLVNVAIVNEDSLFEHDIVSIYEAVSASVLTSSEISTNATYKFTAISSNESSSAILGIPSTISASESVTVPEIPLPTNSVEESIIILDNIFTADESELFEIKNAPVQCNPQESIFHEITSVINADEVEVFLPIIQQNTDAELILNKEPEQLTVNNSIPINVHKSVSGNFVVYIPSNIVKNDLVIPPNIVQNGPVVESQFINVESLLSIPDPNLIFVDKPIGRVLRNRSRQTVVIPNPVHVVDRKLNNSANNDLGNAPVPEHLEVFNNIPVPEQLAHLKNDLDNGPAIQTAPIADLNTALVDRLLDNRLVELMTDNEDGVVSNVLNVRSPNITYERVAVAEENTLITVLKDMSAQLSSERNSPSSLENSLSTVENKAPAVDKSAGNDQNKPSSSDIRKNLHPLLRFIPFVGNRKRPSPLPPAPVTPVKKMATRSSVKQKSTMEGASRLAEQRVPTILGSVRNSNEPNMIATDKVTEVVKVPRGRKRKIVDENQIVVKNETVQQSSTVEVKEPASKVARIDEPIKINEIVEPERDNKISEESRINAIDETINTIAETSKIKEMAEPEIKNAIDEPETVNEVPTLDVDLIIKSIYDIPLIPEDFDFQVEAPMKRNNPDRGPAELVISNINTWRGPGNRGRPSRFTKLLQDPDDSDTYVFVPSPWIDPSPIPRDENGNPIIAPRGLFPNIKSDEEIPATETLDQIPMHNAVKEVDMVRHVQEVDIVEEVQDVSIADESVKKVLNVEHVQNMAIVKRIQEVPIADKAIEEKTNDINELGNLDDEKELDIEKDTETAKRQLIKPMLSNVPKPTKSKLDKSHFLETSKDEIIYADEHLDVTKARIIAVKDNRAAQWQKRSDQLRANPVFMEECNEFPRVIKLCSNMTKIVLPELSFNFSNVDEIKNRSQTAFEKGLAEFGESEIIPQVSFVKQLKIKRIEEGCNEWGAESDGKCFIPEHLKDPKVDTGVKEEKTYKCQWRLCELETEDHFKFITHVEEHHLELACNSSKYYCLWKNCPCENTPFKTKKLLRIHSRSHTSENPHACEFPFCRKTFIRHENLKTHYFGHSNLKPYLCIKENCNMYFTNASDRKKHVDKRHKENKRYFHCPVAMCCRCGGYRDASSLRKHMKHAHGDASYDMALCFKYLNGDLGSYGKITMPMLKYIQENKKWSDYPCGSKGEDPNTWIVMKYGPNLRNDPRLKEYLATHAIVKELAPIHESWPTTISGLLYKCKYETGEVKVEINTGGAGLTFMKKFEITIAEIKPDPQQRGGGRGKNQKSKMSLQMEEVSDSVANKNKFYQMLDKSRRERICKNEITGYIGVWQKSIDEILYLESIKEELLGNDMLSVLSEFTLAGNCDGIDTIYVQSKKPLQEKTITLPLTNDALKVLLDDSYYNYYTPQPNYFQNKEITIFEPMRDYDIADEQEYYQYQIAFKKC</sequence>